<dbReference type="EMBL" id="BPTT01000001">
    <property type="protein sequence ID" value="GJG33571.1"/>
    <property type="molecule type" value="Genomic_DNA"/>
</dbReference>
<comment type="caution">
    <text evidence="1">The sequence shown here is derived from an EMBL/GenBank/DDBJ whole genome shotgun (WGS) entry which is preliminary data.</text>
</comment>
<dbReference type="AlphaFoldDB" id="A0AA37I7V4"/>
<evidence type="ECO:0000313" key="2">
    <source>
        <dbReference type="Proteomes" id="UP000887097"/>
    </source>
</evidence>
<name>A0AA37I7V4_XYLRU</name>
<evidence type="ECO:0000313" key="1">
    <source>
        <dbReference type="EMBL" id="GJG33571.1"/>
    </source>
</evidence>
<proteinExistence type="predicted"/>
<organism evidence="1 2">
    <name type="scientific">Xylanibacter ruminicola</name>
    <name type="common">Prevotella ruminicola</name>
    <dbReference type="NCBI Taxonomy" id="839"/>
    <lineage>
        <taxon>Bacteria</taxon>
        <taxon>Pseudomonadati</taxon>
        <taxon>Bacteroidota</taxon>
        <taxon>Bacteroidia</taxon>
        <taxon>Bacteroidales</taxon>
        <taxon>Prevotellaceae</taxon>
        <taxon>Xylanibacter</taxon>
    </lineage>
</organism>
<accession>A0AA37I7V4</accession>
<gene>
    <name evidence="1" type="ORF">PRMUPPPA20_16800</name>
</gene>
<protein>
    <submittedName>
        <fullName evidence="1">Uncharacterized protein</fullName>
    </submittedName>
</protein>
<dbReference type="Proteomes" id="UP000887097">
    <property type="component" value="Unassembled WGS sequence"/>
</dbReference>
<sequence length="69" mass="7984">MCTITLEYNPNNALARRKLAALLATGLFAKKEHIPYEPKPDEVEAHRELRNAFLSHSRKSMSKTIERYL</sequence>
<reference evidence="1" key="1">
    <citation type="submission" date="2021-08" db="EMBL/GenBank/DDBJ databases">
        <title>Prevotella lacticifex sp. nov., isolated from rumen of cow.</title>
        <authorList>
            <person name="Shinkai T."/>
            <person name="Ikeyama N."/>
            <person name="Kumagai M."/>
            <person name="Ohmori H."/>
            <person name="Sakamoto M."/>
            <person name="Ohkuma M."/>
            <person name="Mitsumori M."/>
        </authorList>
    </citation>
    <scope>NUCLEOTIDE SEQUENCE</scope>
    <source>
        <strain evidence="1">JCM 8259</strain>
    </source>
</reference>